<feature type="compositionally biased region" description="Basic residues" evidence="11">
    <location>
        <begin position="13"/>
        <end position="25"/>
    </location>
</feature>
<dbReference type="PANTHER" id="PTHR47968">
    <property type="entry name" value="CENTROMERE PROTEIN E"/>
    <property type="match status" value="1"/>
</dbReference>
<comment type="similarity">
    <text evidence="8 9">Belongs to the TRAFAC class myosin-kinesin ATPase superfamily. Kinesin family.</text>
</comment>
<feature type="binding site" evidence="8">
    <location>
        <begin position="156"/>
        <end position="163"/>
    </location>
    <ligand>
        <name>ATP</name>
        <dbReference type="ChEBI" id="CHEBI:30616"/>
    </ligand>
</feature>
<dbReference type="GO" id="GO:0005524">
    <property type="term" value="F:ATP binding"/>
    <property type="evidence" value="ECO:0007669"/>
    <property type="project" value="UniProtKB-UniRule"/>
</dbReference>
<evidence type="ECO:0000256" key="2">
    <source>
        <dbReference type="ARBA" id="ARBA00022701"/>
    </source>
</evidence>
<evidence type="ECO:0000256" key="1">
    <source>
        <dbReference type="ARBA" id="ARBA00004245"/>
    </source>
</evidence>
<dbReference type="AlphaFoldDB" id="A0AAJ7SF38"/>
<accession>A0AAJ7SF38</accession>
<dbReference type="InterPro" id="IPR019821">
    <property type="entry name" value="Kinesin_motor_CS"/>
</dbReference>
<dbReference type="Pfam" id="PF00225">
    <property type="entry name" value="Kinesin"/>
    <property type="match status" value="1"/>
</dbReference>
<evidence type="ECO:0000256" key="5">
    <source>
        <dbReference type="ARBA" id="ARBA00023054"/>
    </source>
</evidence>
<dbReference type="PROSITE" id="PS50067">
    <property type="entry name" value="KINESIN_MOTOR_2"/>
    <property type="match status" value="1"/>
</dbReference>
<keyword evidence="2 9" id="KW-0493">Microtubule</keyword>
<keyword evidence="3 8" id="KW-0547">Nucleotide-binding</keyword>
<feature type="non-terminal residue" evidence="14">
    <location>
        <position position="1"/>
    </location>
</feature>
<gene>
    <name evidence="14" type="primary">LOC100897396</name>
</gene>
<evidence type="ECO:0000256" key="6">
    <source>
        <dbReference type="ARBA" id="ARBA00023175"/>
    </source>
</evidence>
<name>A0AAJ7SF38_9ACAR</name>
<dbReference type="PANTHER" id="PTHR47968:SF13">
    <property type="entry name" value="KINESIN-LIKE PROTEIN KIF19 ISOFORM X1"/>
    <property type="match status" value="1"/>
</dbReference>
<dbReference type="SMART" id="SM00129">
    <property type="entry name" value="KISc"/>
    <property type="match status" value="1"/>
</dbReference>
<keyword evidence="4 8" id="KW-0067">ATP-binding</keyword>
<evidence type="ECO:0000256" key="9">
    <source>
        <dbReference type="RuleBase" id="RU000394"/>
    </source>
</evidence>
<evidence type="ECO:0000256" key="7">
    <source>
        <dbReference type="ARBA" id="ARBA00023212"/>
    </source>
</evidence>
<dbReference type="GO" id="GO:0007018">
    <property type="term" value="P:microtubule-based movement"/>
    <property type="evidence" value="ECO:0007669"/>
    <property type="project" value="InterPro"/>
</dbReference>
<organism evidence="13 14">
    <name type="scientific">Galendromus occidentalis</name>
    <name type="common">western predatory mite</name>
    <dbReference type="NCBI Taxonomy" id="34638"/>
    <lineage>
        <taxon>Eukaryota</taxon>
        <taxon>Metazoa</taxon>
        <taxon>Ecdysozoa</taxon>
        <taxon>Arthropoda</taxon>
        <taxon>Chelicerata</taxon>
        <taxon>Arachnida</taxon>
        <taxon>Acari</taxon>
        <taxon>Parasitiformes</taxon>
        <taxon>Mesostigmata</taxon>
        <taxon>Gamasina</taxon>
        <taxon>Phytoseioidea</taxon>
        <taxon>Phytoseiidae</taxon>
        <taxon>Typhlodrominae</taxon>
        <taxon>Galendromus</taxon>
    </lineage>
</organism>
<feature type="coiled-coil region" evidence="10">
    <location>
        <begin position="419"/>
        <end position="460"/>
    </location>
</feature>
<dbReference type="InterPro" id="IPR027640">
    <property type="entry name" value="Kinesin-like_fam"/>
</dbReference>
<feature type="region of interest" description="Disordered" evidence="11">
    <location>
        <begin position="1"/>
        <end position="31"/>
    </location>
</feature>
<dbReference type="RefSeq" id="XP_028967445.1">
    <property type="nucleotide sequence ID" value="XM_029111612.1"/>
</dbReference>
<protein>
    <recommendedName>
        <fullName evidence="9">Kinesin-like protein</fullName>
    </recommendedName>
</protein>
<dbReference type="GO" id="GO:0003777">
    <property type="term" value="F:microtubule motor activity"/>
    <property type="evidence" value="ECO:0007669"/>
    <property type="project" value="InterPro"/>
</dbReference>
<dbReference type="GO" id="GO:0005874">
    <property type="term" value="C:microtubule"/>
    <property type="evidence" value="ECO:0007669"/>
    <property type="project" value="UniProtKB-KW"/>
</dbReference>
<dbReference type="KEGG" id="goe:100897396"/>
<feature type="domain" description="Kinesin motor" evidence="12">
    <location>
        <begin position="56"/>
        <end position="396"/>
    </location>
</feature>
<keyword evidence="5 10" id="KW-0175">Coiled coil</keyword>
<keyword evidence="13" id="KW-1185">Reference proteome</keyword>
<dbReference type="InterPro" id="IPR001752">
    <property type="entry name" value="Kinesin_motor_dom"/>
</dbReference>
<sequence length="712" mass="79740">PDVSRIRMGPQRRSLKRTSLRRSTRRSLTSQTTALRTYVEERETPSATCIELAKGRMAVAVRVRPMSAQESDQKRVVCALDEKCLIFDPKREFEDSERQPRVQGSKIVSSAEKNMEFAYDRVFDETCDNRKVYDDTVVPLLNSFLEGYNCSVFAYGATGSGKTHTMMGHDSDRGIISLTMEKLFAQLEKLESDHVIDIQASYFEIYNENILDLLRPGKSEGKALEIREIGKNVLISGLSYHAVTTMEQIFDLIEEGSRRRSQSETQANSKSSRSHAIFQINLKMTNRSTRTLQESKMSLIDLAGSERAAGVNKDKNRLKEGTNINKSLLALGNCINALAENKKAHVPYRDSKLTRILKDSLGGTAATLMIANISPAQSSYETTHKTLLYSQRARRIQTRTAKNQSRVALGGVTNYMTLVNNMSRQLEHAETCLKAEKEKSTKLQAEVDTLRKELENAKEGLSQAAHGRSSPTLVQVTPIQNGVDRQTEEIFRQYSRTRNREIVALVALKEAQFARIIGAPTDDDLEQLLSNVKNETARKHHIERLINDARTKFPPDALAALSSQHLHDTTQREIQESQALSARILQKTLKGGANHILSLTRFLSLDNTEEPDVKCPEPTISTPMTPIENGGLNQTFSKFVTPPLPMPRSILKNTITKQVSVSTIPSSADTIHSHRDSKVRRNLMRSQSSRALTEKAATIGGKLASFKRPTWK</sequence>
<evidence type="ECO:0000256" key="8">
    <source>
        <dbReference type="PROSITE-ProRule" id="PRU00283"/>
    </source>
</evidence>
<evidence type="ECO:0000256" key="3">
    <source>
        <dbReference type="ARBA" id="ARBA00022741"/>
    </source>
</evidence>
<comment type="subcellular location">
    <subcellularLocation>
        <location evidence="1">Cytoplasm</location>
        <location evidence="1">Cytoskeleton</location>
    </subcellularLocation>
</comment>
<evidence type="ECO:0000256" key="11">
    <source>
        <dbReference type="SAM" id="MobiDB-lite"/>
    </source>
</evidence>
<dbReference type="GeneID" id="100897396"/>
<dbReference type="Proteomes" id="UP000694867">
    <property type="component" value="Unplaced"/>
</dbReference>
<reference evidence="14" key="1">
    <citation type="submission" date="2025-08" db="UniProtKB">
        <authorList>
            <consortium name="RefSeq"/>
        </authorList>
    </citation>
    <scope>IDENTIFICATION</scope>
</reference>
<evidence type="ECO:0000256" key="10">
    <source>
        <dbReference type="SAM" id="Coils"/>
    </source>
</evidence>
<dbReference type="PROSITE" id="PS00411">
    <property type="entry name" value="KINESIN_MOTOR_1"/>
    <property type="match status" value="1"/>
</dbReference>
<dbReference type="InterPro" id="IPR027417">
    <property type="entry name" value="P-loop_NTPase"/>
</dbReference>
<dbReference type="InterPro" id="IPR036961">
    <property type="entry name" value="Kinesin_motor_dom_sf"/>
</dbReference>
<dbReference type="Gene3D" id="3.40.850.10">
    <property type="entry name" value="Kinesin motor domain"/>
    <property type="match status" value="1"/>
</dbReference>
<proteinExistence type="inferred from homology"/>
<dbReference type="PRINTS" id="PR00380">
    <property type="entry name" value="KINESINHEAVY"/>
</dbReference>
<evidence type="ECO:0000256" key="4">
    <source>
        <dbReference type="ARBA" id="ARBA00022840"/>
    </source>
</evidence>
<keyword evidence="7" id="KW-0206">Cytoskeleton</keyword>
<keyword evidence="7" id="KW-0963">Cytoplasm</keyword>
<dbReference type="SUPFAM" id="SSF52540">
    <property type="entry name" value="P-loop containing nucleoside triphosphate hydrolases"/>
    <property type="match status" value="1"/>
</dbReference>
<dbReference type="GO" id="GO:0008017">
    <property type="term" value="F:microtubule binding"/>
    <property type="evidence" value="ECO:0007669"/>
    <property type="project" value="InterPro"/>
</dbReference>
<keyword evidence="6 8" id="KW-0505">Motor protein</keyword>
<evidence type="ECO:0000259" key="12">
    <source>
        <dbReference type="PROSITE" id="PS50067"/>
    </source>
</evidence>
<evidence type="ECO:0000313" key="13">
    <source>
        <dbReference type="Proteomes" id="UP000694867"/>
    </source>
</evidence>
<evidence type="ECO:0000313" key="14">
    <source>
        <dbReference type="RefSeq" id="XP_028967445.1"/>
    </source>
</evidence>